<keyword evidence="1" id="KW-0472">Membrane</keyword>
<protein>
    <submittedName>
        <fullName evidence="2">ABC-2 type transport system permease protein</fullName>
    </submittedName>
</protein>
<dbReference type="EMBL" id="SLXQ01000001">
    <property type="protein sequence ID" value="TCP57363.1"/>
    <property type="molecule type" value="Genomic_DNA"/>
</dbReference>
<evidence type="ECO:0000313" key="2">
    <source>
        <dbReference type="EMBL" id="TCP57363.1"/>
    </source>
</evidence>
<feature type="transmembrane region" description="Helical" evidence="1">
    <location>
        <begin position="166"/>
        <end position="187"/>
    </location>
</feature>
<evidence type="ECO:0000313" key="3">
    <source>
        <dbReference type="Proteomes" id="UP000294911"/>
    </source>
</evidence>
<feature type="transmembrane region" description="Helical" evidence="1">
    <location>
        <begin position="138"/>
        <end position="159"/>
    </location>
</feature>
<dbReference type="Proteomes" id="UP000294911">
    <property type="component" value="Unassembled WGS sequence"/>
</dbReference>
<keyword evidence="3" id="KW-1185">Reference proteome</keyword>
<keyword evidence="1" id="KW-1133">Transmembrane helix</keyword>
<dbReference type="OrthoDB" id="4336046at2"/>
<organism evidence="2 3">
    <name type="scientific">Tamaricihabitans halophyticus</name>
    <dbReference type="NCBI Taxonomy" id="1262583"/>
    <lineage>
        <taxon>Bacteria</taxon>
        <taxon>Bacillati</taxon>
        <taxon>Actinomycetota</taxon>
        <taxon>Actinomycetes</taxon>
        <taxon>Pseudonocardiales</taxon>
        <taxon>Pseudonocardiaceae</taxon>
        <taxon>Tamaricihabitans</taxon>
    </lineage>
</organism>
<feature type="transmembrane region" description="Helical" evidence="1">
    <location>
        <begin position="91"/>
        <end position="118"/>
    </location>
</feature>
<dbReference type="RefSeq" id="WP_132875847.1">
    <property type="nucleotide sequence ID" value="NZ_SLXQ01000001.1"/>
</dbReference>
<sequence length="253" mass="26380">MTLLAVERIKLFSTRSPWACIAIALVTALGFSALVVGTVPEDFEFGIGMTQVGIEFGLAIIMVLGALAITTEYRFNTIRTSFQAVPNRSSLLLAKTAVVSLVAAVVGLVAAFGAWGLGYLIDPGPHLALNTAADWRNVAGASLIFGLAAAIAVSVGVLIRHTAGATALVLLYSQVLEPMVQLIPNIGADIHQWMPFNVARNFLAGGAERPAAAAGGPPEPIAALSPWWSLAYFAAFAAVILTAALVTAKRRDA</sequence>
<feature type="transmembrane region" description="Helical" evidence="1">
    <location>
        <begin position="45"/>
        <end position="70"/>
    </location>
</feature>
<dbReference type="AlphaFoldDB" id="A0A4R2R459"/>
<accession>A0A4R2R459</accession>
<feature type="transmembrane region" description="Helical" evidence="1">
    <location>
        <begin position="227"/>
        <end position="248"/>
    </location>
</feature>
<proteinExistence type="predicted"/>
<feature type="transmembrane region" description="Helical" evidence="1">
    <location>
        <begin position="18"/>
        <end position="39"/>
    </location>
</feature>
<evidence type="ECO:0000256" key="1">
    <source>
        <dbReference type="SAM" id="Phobius"/>
    </source>
</evidence>
<reference evidence="2 3" key="1">
    <citation type="submission" date="2019-03" db="EMBL/GenBank/DDBJ databases">
        <title>Genomic Encyclopedia of Type Strains, Phase IV (KMG-IV): sequencing the most valuable type-strain genomes for metagenomic binning, comparative biology and taxonomic classification.</title>
        <authorList>
            <person name="Goeker M."/>
        </authorList>
    </citation>
    <scope>NUCLEOTIDE SEQUENCE [LARGE SCALE GENOMIC DNA]</scope>
    <source>
        <strain evidence="2 3">DSM 45765</strain>
    </source>
</reference>
<name>A0A4R2R459_9PSEU</name>
<comment type="caution">
    <text evidence="2">The sequence shown here is derived from an EMBL/GenBank/DDBJ whole genome shotgun (WGS) entry which is preliminary data.</text>
</comment>
<keyword evidence="1" id="KW-0812">Transmembrane</keyword>
<gene>
    <name evidence="2" type="ORF">EV191_1011318</name>
</gene>